<feature type="signal peptide" evidence="1">
    <location>
        <begin position="1"/>
        <end position="24"/>
    </location>
</feature>
<dbReference type="RefSeq" id="WP_106841800.1">
    <property type="nucleotide sequence ID" value="NZ_JBCNIW010000020.1"/>
</dbReference>
<organism evidence="3 4">
    <name type="scientific">Brevibacillus fortis</name>
    <dbReference type="NCBI Taxonomy" id="2126352"/>
    <lineage>
        <taxon>Bacteria</taxon>
        <taxon>Bacillati</taxon>
        <taxon>Bacillota</taxon>
        <taxon>Bacilli</taxon>
        <taxon>Bacillales</taxon>
        <taxon>Paenibacillaceae</taxon>
        <taxon>Brevibacillus</taxon>
    </lineage>
</organism>
<keyword evidence="4" id="KW-1185">Reference proteome</keyword>
<reference evidence="3 4" key="1">
    <citation type="submission" date="2018-03" db="EMBL/GenBank/DDBJ databases">
        <title>Brevisbacillus phylogenomics.</title>
        <authorList>
            <person name="Dunlap C."/>
        </authorList>
    </citation>
    <scope>NUCLEOTIDE SEQUENCE [LARGE SCALE GENOMIC DNA]</scope>
    <source>
        <strain evidence="3 4">NRRL NRS-1210</strain>
    </source>
</reference>
<dbReference type="EMBL" id="PXZM01000051">
    <property type="protein sequence ID" value="PSJ87016.1"/>
    <property type="molecule type" value="Genomic_DNA"/>
</dbReference>
<name>A0A2P7UJ26_9BACL</name>
<dbReference type="Proteomes" id="UP000240419">
    <property type="component" value="Unassembled WGS sequence"/>
</dbReference>
<accession>A0A2P7UJ26</accession>
<evidence type="ECO:0000313" key="4">
    <source>
        <dbReference type="Proteomes" id="UP000240419"/>
    </source>
</evidence>
<dbReference type="Pfam" id="PF07833">
    <property type="entry name" value="Cu_amine_oxidN1"/>
    <property type="match status" value="1"/>
</dbReference>
<evidence type="ECO:0000256" key="1">
    <source>
        <dbReference type="SAM" id="SignalP"/>
    </source>
</evidence>
<dbReference type="AlphaFoldDB" id="A0A2P7UJ26"/>
<dbReference type="InterPro" id="IPR036582">
    <property type="entry name" value="Mao_N_sf"/>
</dbReference>
<comment type="caution">
    <text evidence="3">The sequence shown here is derived from an EMBL/GenBank/DDBJ whole genome shotgun (WGS) entry which is preliminary data.</text>
</comment>
<feature type="domain" description="Copper amine oxidase-like N-terminal" evidence="2">
    <location>
        <begin position="36"/>
        <end position="140"/>
    </location>
</feature>
<dbReference type="SUPFAM" id="SSF55383">
    <property type="entry name" value="Copper amine oxidase, domain N"/>
    <property type="match status" value="1"/>
</dbReference>
<evidence type="ECO:0000313" key="3">
    <source>
        <dbReference type="EMBL" id="PSJ87016.1"/>
    </source>
</evidence>
<feature type="chain" id="PRO_5015191070" description="Copper amine oxidase-like N-terminal domain-containing protein" evidence="1">
    <location>
        <begin position="25"/>
        <end position="516"/>
    </location>
</feature>
<evidence type="ECO:0000259" key="2">
    <source>
        <dbReference type="Pfam" id="PF07833"/>
    </source>
</evidence>
<sequence length="516" mass="55249">MKTIRTGMMTIAALAVLGTSVVSATSEPVKGFSLNVNGQAIAEAAILDKGQQTVLVPLRPVAESLGFKVSWNNQLQAAEVQKGAISSYAKAGEDRYPYAKMYKTLGAEPRMINGSTYVPVAFVDEILQAEVNVSDDAVTVVDEDVAPIRTGTITKINKSDKGQYSVMLGGFQTGILLHLTEDTKITDSEGKALKPEDLKLGMQVDGTIENVMTASLPPQTSAISIVVKDSLKSQEVLGTAGKVTSISSDKEGIYNMLVEGSAITPNSQEKVMLTINKKTVIVSAKDNRVLVPEELTADSKVFAFYSPTMTHSLPPIAVAEKIVVDVPDQEIVDEDVAPVRTGTITSITKSDKGQYSVMLGGYETGIMLHLNEETKITDAQGKALKPEDLKLGMEVEGTSQKFMTMSLPPQSGAISIVVKDSLKAEEVLGTAGKVASISSDKEGTYKMLVEGQAITTKSQEKIMLTISEKTVIVSAKDNKVLKPEELKEDSKVFAFYSPMMTRSLPAIAAAEKIVVE</sequence>
<gene>
    <name evidence="3" type="ORF">C7R93_27630</name>
</gene>
<dbReference type="OrthoDB" id="2029085at2"/>
<dbReference type="Gene3D" id="3.30.457.10">
    <property type="entry name" value="Copper amine oxidase-like, N-terminal domain"/>
    <property type="match status" value="1"/>
</dbReference>
<keyword evidence="1" id="KW-0732">Signal</keyword>
<dbReference type="InterPro" id="IPR012854">
    <property type="entry name" value="Cu_amine_oxidase-like_N"/>
</dbReference>
<protein>
    <recommendedName>
        <fullName evidence="2">Copper amine oxidase-like N-terminal domain-containing protein</fullName>
    </recommendedName>
</protein>
<proteinExistence type="predicted"/>